<evidence type="ECO:0000313" key="1">
    <source>
        <dbReference type="EMBL" id="GGP17320.1"/>
    </source>
</evidence>
<organism evidence="1 2">
    <name type="scientific">Oceanobacillus neutriphilus</name>
    <dbReference type="NCBI Taxonomy" id="531815"/>
    <lineage>
        <taxon>Bacteria</taxon>
        <taxon>Bacillati</taxon>
        <taxon>Bacillota</taxon>
        <taxon>Bacilli</taxon>
        <taxon>Bacillales</taxon>
        <taxon>Bacillaceae</taxon>
        <taxon>Oceanobacillus</taxon>
    </lineage>
</organism>
<dbReference type="InterPro" id="IPR036264">
    <property type="entry name" value="Bact_exopeptidase_dim_dom"/>
</dbReference>
<sequence length="484" mass="53392">MKTMSENNIISQIEEIIEQKREAFFKVSDQIWETPEIRYEEEQSFKCSSDFMEEQGFQVERGVANIPTAFTATYGNSGPVIAILGEYDALPGLSQKAGVTEYDPEVPYGPGHGCGHNLLGVGSMSAAVAVKEYLEKNHLEGTIRYYGCPAEESGYAKTYMVKAGLFDDVAASFSWHPHYSNSLFHGPSLAVIHSTFTFHGISSHAAASPELGRSALDAVELMNVGANYMREHMIDEARVHYAITNSGGMSPNVVQREAEVSYFVRAPHADQARALFKRLIKIAEGAALMTETSMDYRIEGVCSNLVQNATLDKLLHKNMKALEYPHFTEEELELSKKYYKTLNEDDIAFAASLVGKDKAKELAARPLIHEVNAYREAPEYVKGSGSTDVGAVSWVTPTAQLMAATWTFGTPFHTWQVVSQGKTSYAKKGMLFAGKAIASTIIDVLQNPEVLEDAAKELRDREAGPENYVSLLPEDQVLPSMLNK</sequence>
<name>A0ABQ2P3L8_9BACI</name>
<dbReference type="SUPFAM" id="SSF55031">
    <property type="entry name" value="Bacterial exopeptidase dimerisation domain"/>
    <property type="match status" value="1"/>
</dbReference>
<dbReference type="InterPro" id="IPR017145">
    <property type="entry name" value="Aminobenzoyl-glu_utiliz_pB"/>
</dbReference>
<dbReference type="EMBL" id="BMLW01000030">
    <property type="protein sequence ID" value="GGP17320.1"/>
    <property type="molecule type" value="Genomic_DNA"/>
</dbReference>
<dbReference type="NCBIfam" id="TIGR01891">
    <property type="entry name" value="amidohydrolases"/>
    <property type="match status" value="1"/>
</dbReference>
<proteinExistence type="predicted"/>
<dbReference type="InterPro" id="IPR052030">
    <property type="entry name" value="Peptidase_M20/M20A_hydrolases"/>
</dbReference>
<dbReference type="InterPro" id="IPR017439">
    <property type="entry name" value="Amidohydrolase"/>
</dbReference>
<dbReference type="CDD" id="cd05673">
    <property type="entry name" value="M20_Acy1L2_AbgB"/>
    <property type="match status" value="1"/>
</dbReference>
<dbReference type="PANTHER" id="PTHR30575:SF0">
    <property type="entry name" value="XAA-ARG DIPEPTIDASE"/>
    <property type="match status" value="1"/>
</dbReference>
<keyword evidence="2" id="KW-1185">Reference proteome</keyword>
<dbReference type="Pfam" id="PF01546">
    <property type="entry name" value="Peptidase_M20"/>
    <property type="match status" value="1"/>
</dbReference>
<dbReference type="Proteomes" id="UP000641206">
    <property type="component" value="Unassembled WGS sequence"/>
</dbReference>
<reference evidence="2" key="1">
    <citation type="journal article" date="2019" name="Int. J. Syst. Evol. Microbiol.">
        <title>The Global Catalogue of Microorganisms (GCM) 10K type strain sequencing project: providing services to taxonomists for standard genome sequencing and annotation.</title>
        <authorList>
            <consortium name="The Broad Institute Genomics Platform"/>
            <consortium name="The Broad Institute Genome Sequencing Center for Infectious Disease"/>
            <person name="Wu L."/>
            <person name="Ma J."/>
        </authorList>
    </citation>
    <scope>NUCLEOTIDE SEQUENCE [LARGE SCALE GENOMIC DNA]</scope>
    <source>
        <strain evidence="2">CGMCC 1.7693</strain>
    </source>
</reference>
<dbReference type="Gene3D" id="3.30.70.360">
    <property type="match status" value="1"/>
</dbReference>
<dbReference type="InterPro" id="IPR002933">
    <property type="entry name" value="Peptidase_M20"/>
</dbReference>
<comment type="caution">
    <text evidence="1">The sequence shown here is derived from an EMBL/GenBank/DDBJ whole genome shotgun (WGS) entry which is preliminary data.</text>
</comment>
<evidence type="ECO:0000313" key="2">
    <source>
        <dbReference type="Proteomes" id="UP000641206"/>
    </source>
</evidence>
<dbReference type="PIRSF" id="PIRSF037227">
    <property type="entry name" value="Aminobenzoyl-glu_utiliz_pB"/>
    <property type="match status" value="1"/>
</dbReference>
<protein>
    <submittedName>
        <fullName evidence="1">Amidohydrolase</fullName>
    </submittedName>
</protein>
<dbReference type="Gene3D" id="3.40.630.10">
    <property type="entry name" value="Zn peptidases"/>
    <property type="match status" value="2"/>
</dbReference>
<dbReference type="SUPFAM" id="SSF53187">
    <property type="entry name" value="Zn-dependent exopeptidases"/>
    <property type="match status" value="1"/>
</dbReference>
<accession>A0ABQ2P3L8</accession>
<dbReference type="PANTHER" id="PTHR30575">
    <property type="entry name" value="PEPTIDASE M20"/>
    <property type="match status" value="1"/>
</dbReference>
<gene>
    <name evidence="1" type="ORF">GCM10011346_52700</name>
</gene>